<keyword evidence="4" id="KW-1185">Reference proteome</keyword>
<feature type="domain" description="DUF2059" evidence="2">
    <location>
        <begin position="83"/>
        <end position="139"/>
    </location>
</feature>
<proteinExistence type="predicted"/>
<dbReference type="RefSeq" id="WP_091987070.1">
    <property type="nucleotide sequence ID" value="NZ_FOYV01000001.1"/>
</dbReference>
<evidence type="ECO:0000256" key="1">
    <source>
        <dbReference type="SAM" id="SignalP"/>
    </source>
</evidence>
<accession>A0A1I6GMN9</accession>
<sequence length="278" mass="30133">MKRIPLVKPLLFAALLTTGAGTVHAAPDARQVLAVSPIDDIVAQYPAMMSQGIRQGLKQSGQLPPVVAGTIGTLVSNSFSAADIEQQIVADLREKLTPAQLQAVHDWYQTPVARKISAAEIAASSPDAWQTIQTRAPELNARFKGTRKAEMFDRFDRAARATESAVDTSIAVQLGLASALAAFSNESANHEQLRQRIESQRSMLSGVVGQQVYDSYLYTYENIGAQELELYLKFLESPAGSAFSRVVTNSIQQAITEPVVSIGEQMSRFLRPETATGQ</sequence>
<evidence type="ECO:0000313" key="3">
    <source>
        <dbReference type="EMBL" id="SFR43396.1"/>
    </source>
</evidence>
<feature type="signal peptide" evidence="1">
    <location>
        <begin position="1"/>
        <end position="25"/>
    </location>
</feature>
<dbReference type="Pfam" id="PF09832">
    <property type="entry name" value="DUF2059"/>
    <property type="match status" value="1"/>
</dbReference>
<evidence type="ECO:0000313" key="4">
    <source>
        <dbReference type="Proteomes" id="UP000199290"/>
    </source>
</evidence>
<reference evidence="4" key="1">
    <citation type="submission" date="2016-10" db="EMBL/GenBank/DDBJ databases">
        <authorList>
            <person name="Varghese N."/>
            <person name="Submissions S."/>
        </authorList>
    </citation>
    <scope>NUCLEOTIDE SEQUENCE [LARGE SCALE GENOMIC DNA]</scope>
    <source>
        <strain evidence="4">CGMCC 1.6294</strain>
    </source>
</reference>
<dbReference type="AlphaFoldDB" id="A0A1I6GMN9"/>
<evidence type="ECO:0000259" key="2">
    <source>
        <dbReference type="Pfam" id="PF09832"/>
    </source>
</evidence>
<dbReference type="OrthoDB" id="6193639at2"/>
<gene>
    <name evidence="3" type="ORF">SAMN04488073_1156</name>
</gene>
<organism evidence="3 4">
    <name type="scientific">Marinobacter gudaonensis</name>
    <dbReference type="NCBI Taxonomy" id="375760"/>
    <lineage>
        <taxon>Bacteria</taxon>
        <taxon>Pseudomonadati</taxon>
        <taxon>Pseudomonadota</taxon>
        <taxon>Gammaproteobacteria</taxon>
        <taxon>Pseudomonadales</taxon>
        <taxon>Marinobacteraceae</taxon>
        <taxon>Marinobacter</taxon>
    </lineage>
</organism>
<name>A0A1I6GMN9_9GAMM</name>
<feature type="chain" id="PRO_5011487983" description="DUF2059 domain-containing protein" evidence="1">
    <location>
        <begin position="26"/>
        <end position="278"/>
    </location>
</feature>
<dbReference type="EMBL" id="FOYV01000001">
    <property type="protein sequence ID" value="SFR43396.1"/>
    <property type="molecule type" value="Genomic_DNA"/>
</dbReference>
<protein>
    <recommendedName>
        <fullName evidence="2">DUF2059 domain-containing protein</fullName>
    </recommendedName>
</protein>
<keyword evidence="1" id="KW-0732">Signal</keyword>
<dbReference type="InterPro" id="IPR018637">
    <property type="entry name" value="DUF2059"/>
</dbReference>
<dbReference type="Proteomes" id="UP000199290">
    <property type="component" value="Unassembled WGS sequence"/>
</dbReference>
<dbReference type="STRING" id="375760.SAMN04488073_1156"/>